<comment type="subcellular location">
    <subcellularLocation>
        <location evidence="1">Cell outer membrane</location>
    </subcellularLocation>
</comment>
<evidence type="ECO:0000256" key="3">
    <source>
        <dbReference type="ARBA" id="ARBA00023136"/>
    </source>
</evidence>
<organism evidence="8 9">
    <name type="scientific">Variovorax soli</name>
    <dbReference type="NCBI Taxonomy" id="376815"/>
    <lineage>
        <taxon>Bacteria</taxon>
        <taxon>Pseudomonadati</taxon>
        <taxon>Pseudomonadota</taxon>
        <taxon>Betaproteobacteria</taxon>
        <taxon>Burkholderiales</taxon>
        <taxon>Comamonadaceae</taxon>
        <taxon>Variovorax</taxon>
    </lineage>
</organism>
<dbReference type="Pfam" id="PF04355">
    <property type="entry name" value="BamE"/>
    <property type="match status" value="1"/>
</dbReference>
<proteinExistence type="predicted"/>
<evidence type="ECO:0000256" key="5">
    <source>
        <dbReference type="PROSITE-ProRule" id="PRU00473"/>
    </source>
</evidence>
<evidence type="ECO:0000256" key="6">
    <source>
        <dbReference type="SAM" id="SignalP"/>
    </source>
</evidence>
<dbReference type="InterPro" id="IPR006664">
    <property type="entry name" value="OMP_bac"/>
</dbReference>
<sequence>MSAMTNKEESFRPACRGMVHAMAWMASALLLAACGTPGRAIDPQDQAAAIAAKPVPPGAAEFPSLETAKWQQGAFPNLDNLRQVQPGMGKDQIRQLLSWPHFSEGLWGVEEWNYIFHLHTGNGPEFMTCQYMVRFNDAMVSTGAYWKTGECEALVTPRTARVAAAPVKPVVQPLPAPPPVPLKPQKISLSTDGLFRFGGGAAADLQVEGRRKVEQLAREIQRNFSSIKAITVTGHTDRIGSDAYNETLSLKRANTVRDLLVRAGIDASLIRTIGAGETSPVVDCPGSRKTPALVDCLQPNRRVEIEVTGAVPI</sequence>
<dbReference type="EMBL" id="JAVDRF010000024">
    <property type="protein sequence ID" value="MDR6539755.1"/>
    <property type="molecule type" value="Genomic_DNA"/>
</dbReference>
<evidence type="ECO:0000256" key="2">
    <source>
        <dbReference type="ARBA" id="ARBA00022729"/>
    </source>
</evidence>
<keyword evidence="9" id="KW-1185">Reference proteome</keyword>
<evidence type="ECO:0000313" key="9">
    <source>
        <dbReference type="Proteomes" id="UP001184230"/>
    </source>
</evidence>
<dbReference type="CDD" id="cd07185">
    <property type="entry name" value="OmpA_C-like"/>
    <property type="match status" value="1"/>
</dbReference>
<dbReference type="PRINTS" id="PR01021">
    <property type="entry name" value="OMPADOMAIN"/>
</dbReference>
<protein>
    <submittedName>
        <fullName evidence="8">Outer membrane protein OmpA-like peptidoglycan-associated protein</fullName>
    </submittedName>
</protein>
<dbReference type="PROSITE" id="PS51123">
    <property type="entry name" value="OMPA_2"/>
    <property type="match status" value="1"/>
</dbReference>
<feature type="signal peptide" evidence="6">
    <location>
        <begin position="1"/>
        <end position="32"/>
    </location>
</feature>
<dbReference type="InterPro" id="IPR007450">
    <property type="entry name" value="BamE_dom"/>
</dbReference>
<dbReference type="Pfam" id="PF00691">
    <property type="entry name" value="OmpA"/>
    <property type="match status" value="1"/>
</dbReference>
<evidence type="ECO:0000313" key="8">
    <source>
        <dbReference type="EMBL" id="MDR6539755.1"/>
    </source>
</evidence>
<dbReference type="SUPFAM" id="SSF103088">
    <property type="entry name" value="OmpA-like"/>
    <property type="match status" value="1"/>
</dbReference>
<feature type="domain" description="OmpA-like" evidence="7">
    <location>
        <begin position="182"/>
        <end position="311"/>
    </location>
</feature>
<evidence type="ECO:0000256" key="1">
    <source>
        <dbReference type="ARBA" id="ARBA00004442"/>
    </source>
</evidence>
<keyword evidence="3 5" id="KW-0472">Membrane</keyword>
<evidence type="ECO:0000256" key="4">
    <source>
        <dbReference type="ARBA" id="ARBA00023237"/>
    </source>
</evidence>
<dbReference type="PANTHER" id="PTHR30329:SF21">
    <property type="entry name" value="LIPOPROTEIN YIAD-RELATED"/>
    <property type="match status" value="1"/>
</dbReference>
<evidence type="ECO:0000259" key="7">
    <source>
        <dbReference type="PROSITE" id="PS51123"/>
    </source>
</evidence>
<dbReference type="PROSITE" id="PS51257">
    <property type="entry name" value="PROKAR_LIPOPROTEIN"/>
    <property type="match status" value="1"/>
</dbReference>
<comment type="caution">
    <text evidence="8">The sequence shown here is derived from an EMBL/GenBank/DDBJ whole genome shotgun (WGS) entry which is preliminary data.</text>
</comment>
<dbReference type="InterPro" id="IPR050330">
    <property type="entry name" value="Bact_OuterMem_StrucFunc"/>
</dbReference>
<dbReference type="Gene3D" id="3.30.1330.60">
    <property type="entry name" value="OmpA-like domain"/>
    <property type="match status" value="1"/>
</dbReference>
<dbReference type="PANTHER" id="PTHR30329">
    <property type="entry name" value="STATOR ELEMENT OF FLAGELLAR MOTOR COMPLEX"/>
    <property type="match status" value="1"/>
</dbReference>
<dbReference type="Gene3D" id="3.30.1450.10">
    <property type="match status" value="1"/>
</dbReference>
<keyword evidence="4" id="KW-0998">Cell outer membrane</keyword>
<gene>
    <name evidence="8" type="ORF">J2739_005557</name>
</gene>
<feature type="chain" id="PRO_5045252661" evidence="6">
    <location>
        <begin position="33"/>
        <end position="313"/>
    </location>
</feature>
<dbReference type="InterPro" id="IPR006665">
    <property type="entry name" value="OmpA-like"/>
</dbReference>
<name>A0ABU1NMS6_9BURK</name>
<accession>A0ABU1NMS6</accession>
<dbReference type="InterPro" id="IPR037873">
    <property type="entry name" value="BamE-like"/>
</dbReference>
<dbReference type="InterPro" id="IPR036737">
    <property type="entry name" value="OmpA-like_sf"/>
</dbReference>
<reference evidence="8 9" key="1">
    <citation type="submission" date="2023-07" db="EMBL/GenBank/DDBJ databases">
        <title>Sorghum-associated microbial communities from plants grown in Nebraska, USA.</title>
        <authorList>
            <person name="Schachtman D."/>
        </authorList>
    </citation>
    <scope>NUCLEOTIDE SEQUENCE [LARGE SCALE GENOMIC DNA]</scope>
    <source>
        <strain evidence="8 9">DS1781</strain>
    </source>
</reference>
<keyword evidence="2 6" id="KW-0732">Signal</keyword>
<dbReference type="Proteomes" id="UP001184230">
    <property type="component" value="Unassembled WGS sequence"/>
</dbReference>